<dbReference type="SUPFAM" id="SSF56801">
    <property type="entry name" value="Acetyl-CoA synthetase-like"/>
    <property type="match status" value="1"/>
</dbReference>
<evidence type="ECO:0000256" key="2">
    <source>
        <dbReference type="ARBA" id="ARBA00022598"/>
    </source>
</evidence>
<dbReference type="GO" id="GO:0005759">
    <property type="term" value="C:mitochondrial matrix"/>
    <property type="evidence" value="ECO:0007669"/>
    <property type="project" value="TreeGrafter"/>
</dbReference>
<dbReference type="InterPro" id="IPR045851">
    <property type="entry name" value="AMP-bd_C_sf"/>
</dbReference>
<dbReference type="GO" id="GO:0015645">
    <property type="term" value="F:fatty acid ligase activity"/>
    <property type="evidence" value="ECO:0007669"/>
    <property type="project" value="TreeGrafter"/>
</dbReference>
<keyword evidence="7" id="KW-1185">Reference proteome</keyword>
<comment type="caution">
    <text evidence="6">The sequence shown here is derived from an EMBL/GenBank/DDBJ whole genome shotgun (WGS) entry which is preliminary data.</text>
</comment>
<dbReference type="PANTHER" id="PTHR43605:SF6">
    <property type="entry name" value="ACYL-COENZYME A SYNTHETASE ACSM5, MITOCHONDRIAL"/>
    <property type="match status" value="1"/>
</dbReference>
<keyword evidence="2" id="KW-0436">Ligase</keyword>
<comment type="similarity">
    <text evidence="1">Belongs to the ATP-dependent AMP-binding enzyme family.</text>
</comment>
<dbReference type="GO" id="GO:0006637">
    <property type="term" value="P:acyl-CoA metabolic process"/>
    <property type="evidence" value="ECO:0007669"/>
    <property type="project" value="TreeGrafter"/>
</dbReference>
<dbReference type="AlphaFoldDB" id="A0A484GSS3"/>
<organism evidence="6 7">
    <name type="scientific">Sousa chinensis</name>
    <name type="common">Indo-pacific humpbacked dolphin</name>
    <name type="synonym">Steno chinensis</name>
    <dbReference type="NCBI Taxonomy" id="103600"/>
    <lineage>
        <taxon>Eukaryota</taxon>
        <taxon>Metazoa</taxon>
        <taxon>Chordata</taxon>
        <taxon>Craniata</taxon>
        <taxon>Vertebrata</taxon>
        <taxon>Euteleostomi</taxon>
        <taxon>Mammalia</taxon>
        <taxon>Eutheria</taxon>
        <taxon>Laurasiatheria</taxon>
        <taxon>Artiodactyla</taxon>
        <taxon>Whippomorpha</taxon>
        <taxon>Cetacea</taxon>
        <taxon>Odontoceti</taxon>
        <taxon>Delphinidae</taxon>
        <taxon>Sousa</taxon>
    </lineage>
</organism>
<gene>
    <name evidence="6" type="ORF">DBR06_SOUSAS610303</name>
</gene>
<dbReference type="InterPro" id="IPR051087">
    <property type="entry name" value="Mitochondrial_ACSM"/>
</dbReference>
<name>A0A484GSS3_SOUCH</name>
<evidence type="ECO:0008006" key="8">
    <source>
        <dbReference type="Google" id="ProtNLM"/>
    </source>
</evidence>
<evidence type="ECO:0000313" key="6">
    <source>
        <dbReference type="EMBL" id="TEA38914.1"/>
    </source>
</evidence>
<keyword evidence="5" id="KW-0067">ATP-binding</keyword>
<protein>
    <recommendedName>
        <fullName evidence="8">AMP-binding enzyme C-terminal domain-containing protein</fullName>
    </recommendedName>
</protein>
<feature type="non-terminal residue" evidence="6">
    <location>
        <position position="110"/>
    </location>
</feature>
<evidence type="ECO:0000256" key="1">
    <source>
        <dbReference type="ARBA" id="ARBA00006432"/>
    </source>
</evidence>
<keyword evidence="4" id="KW-0443">Lipid metabolism</keyword>
<evidence type="ECO:0000256" key="5">
    <source>
        <dbReference type="ARBA" id="ARBA00022840"/>
    </source>
</evidence>
<accession>A0A484GSS3</accession>
<evidence type="ECO:0000256" key="4">
    <source>
        <dbReference type="ARBA" id="ARBA00022832"/>
    </source>
</evidence>
<sequence length="110" mass="12179">MKLHGRGEDTWKSLFFSCSYRLGPVEVQRALAEHPAVLQSAVVVKALIVLSPAYSSHDPEKLTQGLQEDVKRVTAPYSYPRKGTDISREDSVPWLIMGNLAPEGLNQMIG</sequence>
<keyword evidence="3" id="KW-0547">Nucleotide-binding</keyword>
<dbReference type="GO" id="GO:0006633">
    <property type="term" value="P:fatty acid biosynthetic process"/>
    <property type="evidence" value="ECO:0007669"/>
    <property type="project" value="TreeGrafter"/>
</dbReference>
<evidence type="ECO:0000313" key="7">
    <source>
        <dbReference type="Proteomes" id="UP000295264"/>
    </source>
</evidence>
<dbReference type="GO" id="GO:0004321">
    <property type="term" value="F:fatty-acyl-CoA synthase activity"/>
    <property type="evidence" value="ECO:0007669"/>
    <property type="project" value="TreeGrafter"/>
</dbReference>
<proteinExistence type="inferred from homology"/>
<evidence type="ECO:0000256" key="3">
    <source>
        <dbReference type="ARBA" id="ARBA00022741"/>
    </source>
</evidence>
<keyword evidence="4" id="KW-0276">Fatty acid metabolism</keyword>
<reference evidence="6 7" key="1">
    <citation type="journal article" date="2018" name="Genomics">
        <title>Molecular footprints of inshore aquatic adaptation in Indo-Pacific humpback dolphin (Sousa chinensis).</title>
        <authorList>
            <person name="Ming Y."/>
            <person name="Jian J."/>
            <person name="Yu F."/>
            <person name="Yu X."/>
            <person name="Wang J."/>
            <person name="Liu W."/>
        </authorList>
    </citation>
    <scope>NUCLEOTIDE SEQUENCE [LARGE SCALE GENOMIC DNA]</scope>
    <source>
        <strain evidence="6">MY-2018</strain>
        <tissue evidence="6">Skin</tissue>
    </source>
</reference>
<dbReference type="Gene3D" id="3.30.300.30">
    <property type="match status" value="1"/>
</dbReference>
<dbReference type="Proteomes" id="UP000295264">
    <property type="component" value="Unassembled WGS sequence"/>
</dbReference>
<dbReference type="EMBL" id="QWLN02004660">
    <property type="protein sequence ID" value="TEA38914.1"/>
    <property type="molecule type" value="Genomic_DNA"/>
</dbReference>
<dbReference type="PANTHER" id="PTHR43605">
    <property type="entry name" value="ACYL-COENZYME A SYNTHETASE"/>
    <property type="match status" value="1"/>
</dbReference>
<dbReference type="GO" id="GO:0005524">
    <property type="term" value="F:ATP binding"/>
    <property type="evidence" value="ECO:0007669"/>
    <property type="project" value="UniProtKB-KW"/>
</dbReference>